<keyword evidence="7" id="KW-1185">Reference proteome</keyword>
<dbReference type="PANTHER" id="PTHR18034">
    <property type="entry name" value="CELL CYCLE CONTROL PROTEIN CWF22-RELATED"/>
    <property type="match status" value="1"/>
</dbReference>
<dbReference type="InterPro" id="IPR003891">
    <property type="entry name" value="Initiation_fac_eIF4g_MI"/>
</dbReference>
<feature type="compositionally biased region" description="Acidic residues" evidence="5">
    <location>
        <begin position="358"/>
        <end position="374"/>
    </location>
</feature>
<comment type="similarity">
    <text evidence="2">Belongs to the CWC22 family.</text>
</comment>
<proteinExistence type="inferred from homology"/>
<dbReference type="STRING" id="7574.A0A1S3HTI7"/>
<feature type="compositionally biased region" description="Low complexity" evidence="5">
    <location>
        <begin position="190"/>
        <end position="200"/>
    </location>
</feature>
<feature type="region of interest" description="Disordered" evidence="5">
    <location>
        <begin position="180"/>
        <end position="378"/>
    </location>
</feature>
<reference evidence="8" key="1">
    <citation type="journal article" date="2015" name="Nat. Commun.">
        <title>The Lingula genome provides insights into brachiopod evolution and the origin of phosphate biomineralization.</title>
        <authorList>
            <person name="Luo Y.J."/>
            <person name="Takeuchi T."/>
            <person name="Koyanagi R."/>
            <person name="Yamada L."/>
            <person name="Kanda M."/>
            <person name="Khalturina M."/>
            <person name="Fujie M."/>
            <person name="Yamasaki S.I."/>
            <person name="Endo K."/>
            <person name="Satoh N."/>
        </authorList>
    </citation>
    <scope>NUCLEOTIDE SEQUENCE</scope>
</reference>
<feature type="domain" description="MI" evidence="6">
    <location>
        <begin position="721"/>
        <end position="837"/>
    </location>
</feature>
<name>A0A1S3HTI7_LINAN</name>
<dbReference type="GO" id="GO:0042274">
    <property type="term" value="P:ribosomal small subunit biogenesis"/>
    <property type="evidence" value="ECO:0007669"/>
    <property type="project" value="TreeGrafter"/>
</dbReference>
<feature type="compositionally biased region" description="Basic residues" evidence="5">
    <location>
        <begin position="93"/>
        <end position="110"/>
    </location>
</feature>
<evidence type="ECO:0000256" key="2">
    <source>
        <dbReference type="ARBA" id="ARBA00006856"/>
    </source>
</evidence>
<dbReference type="FunFam" id="1.25.40.180:FF:000032">
    <property type="entry name" value="Nucleolar MIF4G domain-containing protein 1"/>
    <property type="match status" value="1"/>
</dbReference>
<dbReference type="Gene3D" id="1.25.40.180">
    <property type="match status" value="1"/>
</dbReference>
<feature type="coiled-coil region" evidence="4">
    <location>
        <begin position="409"/>
        <end position="443"/>
    </location>
</feature>
<feature type="compositionally biased region" description="Acidic residues" evidence="5">
    <location>
        <begin position="201"/>
        <end position="269"/>
    </location>
</feature>
<feature type="compositionally biased region" description="Basic and acidic residues" evidence="5">
    <location>
        <begin position="126"/>
        <end position="142"/>
    </location>
</feature>
<dbReference type="Proteomes" id="UP000085678">
    <property type="component" value="Unplaced"/>
</dbReference>
<dbReference type="KEGG" id="lak:106157688"/>
<dbReference type="PROSITE" id="PS51366">
    <property type="entry name" value="MI"/>
    <property type="match status" value="1"/>
</dbReference>
<evidence type="ECO:0000256" key="3">
    <source>
        <dbReference type="ARBA" id="ARBA00023242"/>
    </source>
</evidence>
<dbReference type="InterPro" id="IPR003890">
    <property type="entry name" value="MIF4G-like_typ-3"/>
</dbReference>
<dbReference type="OrthoDB" id="10260961at2759"/>
<evidence type="ECO:0000256" key="1">
    <source>
        <dbReference type="ARBA" id="ARBA00004604"/>
    </source>
</evidence>
<feature type="region of interest" description="Disordered" evidence="5">
    <location>
        <begin position="27"/>
        <end position="163"/>
    </location>
</feature>
<feature type="compositionally biased region" description="Basic and acidic residues" evidence="5">
    <location>
        <begin position="78"/>
        <end position="92"/>
    </location>
</feature>
<dbReference type="GO" id="GO:0003723">
    <property type="term" value="F:RNA binding"/>
    <property type="evidence" value="ECO:0007669"/>
    <property type="project" value="InterPro"/>
</dbReference>
<dbReference type="SMART" id="SM00543">
    <property type="entry name" value="MIF4G"/>
    <property type="match status" value="1"/>
</dbReference>
<dbReference type="GO" id="GO:0005730">
    <property type="term" value="C:nucleolus"/>
    <property type="evidence" value="ECO:0007669"/>
    <property type="project" value="UniProtKB-SubCell"/>
</dbReference>
<evidence type="ECO:0000313" key="8">
    <source>
        <dbReference type="RefSeq" id="XP_013388861.1"/>
    </source>
</evidence>
<dbReference type="Pfam" id="PF02847">
    <property type="entry name" value="MA3"/>
    <property type="match status" value="1"/>
</dbReference>
<dbReference type="SUPFAM" id="SSF48371">
    <property type="entry name" value="ARM repeat"/>
    <property type="match status" value="1"/>
</dbReference>
<dbReference type="InParanoid" id="A0A1S3HTI7"/>
<reference evidence="8" key="2">
    <citation type="submission" date="2025-08" db="UniProtKB">
        <authorList>
            <consortium name="RefSeq"/>
        </authorList>
    </citation>
    <scope>IDENTIFICATION</scope>
</reference>
<evidence type="ECO:0000259" key="6">
    <source>
        <dbReference type="PROSITE" id="PS51366"/>
    </source>
</evidence>
<dbReference type="AlphaFoldDB" id="A0A1S3HTI7"/>
<dbReference type="PANTHER" id="PTHR18034:SF4">
    <property type="entry name" value="NUCLEOLAR MIF4G DOMAIN-CONTAINING PROTEIN 1"/>
    <property type="match status" value="1"/>
</dbReference>
<dbReference type="InterPro" id="IPR050781">
    <property type="entry name" value="CWC22_splicing_factor"/>
</dbReference>
<organism evidence="7 8">
    <name type="scientific">Lingula anatina</name>
    <name type="common">Brachiopod</name>
    <name type="synonym">Lingula unguis</name>
    <dbReference type="NCBI Taxonomy" id="7574"/>
    <lineage>
        <taxon>Eukaryota</taxon>
        <taxon>Metazoa</taxon>
        <taxon>Spiralia</taxon>
        <taxon>Lophotrochozoa</taxon>
        <taxon>Brachiopoda</taxon>
        <taxon>Linguliformea</taxon>
        <taxon>Lingulata</taxon>
        <taxon>Lingulida</taxon>
        <taxon>Linguloidea</taxon>
        <taxon>Lingulidae</taxon>
        <taxon>Lingula</taxon>
    </lineage>
</organism>
<evidence type="ECO:0000256" key="5">
    <source>
        <dbReference type="SAM" id="MobiDB-lite"/>
    </source>
</evidence>
<gene>
    <name evidence="8" type="primary">LOC106157688</name>
</gene>
<feature type="compositionally biased region" description="Acidic residues" evidence="5">
    <location>
        <begin position="337"/>
        <end position="351"/>
    </location>
</feature>
<sequence>MTKRKGRGFDQPNLKRFRASVEELAAATPAGIGSHEEQGVKKVSHMPRKAKRKEMRKLKKMRKAAYLQKKTLPTMESLNKEKEDIRKADSDKRKKQRKRQKERERKKKKKAEIAEEEDSRIQGLREANKREEKQIKQLEKQLKLNKRKGKNLPKSFEEDGLGYILDVVDSEKIKAIYEDGSDLEDDLDLGSDLGSAFDSDGSGDDIEKDDNDDEGPEDQGLNVDDDREEEDNDDEEEEEEDNSLGSEQEDDSDRDEVMTGDDSDNDDITGDIVENSGGDDDELNDSNKLLKKSKDGKLKKSTTNSMQEKELKVRTTGKTKKDKLSKNTKSTRWKDGEETESSEMEESDTDDMAACAEEAGDSATEGEEREDSEQTEYREDIYGRLRDRRGNIVQGKGHNAAYVPPGKRLEMMEGRSERKRVELERLKKQLKGLVNRVSESNMQPISHQIEDLFRRHSRADMNGILTSLVLESCTSNVLVPERLVLDIVMLVAILHGNVGSEVGAHFIQTIAVKFDSLFRSSDNYGGNKEADNLLLILAHLYNFKVTHWVLVVDVMSRLADRFQEKDIELLLLLLKNAGFSLRKDDPAALREIIVKIQSKASSVDTAQFEDRSRVQFMLDVLLAIKNNNMRNIPNYDPSHMEHMKKLLRNYVRGTADTQLRISLQDLLDAEEHGRWWIVGSAWSGKQMEQQEAAPTKMDSSVLSDVSSHILELARKQRMNTDVRKNIFCIIMTSEDFVDAFEKLLQLGLKHQQEREIIHVILDCCVQERVHNAFYSYLLQKFCEYDRRFEMTLQFSLWDKFKTMSSVTQTAATNLAAMIAHLLATKALSLSIFKVVEFSELDKSMVKFLKDVLVGLLTLYDETIVKETFLRIAPFPKLHMLREGLKLFLDHFILRKMNKELLNKDDLEVKVSIAKRALSAGESSLKL</sequence>
<dbReference type="GeneID" id="106157688"/>
<evidence type="ECO:0000313" key="7">
    <source>
        <dbReference type="Proteomes" id="UP000085678"/>
    </source>
</evidence>
<comment type="subcellular location">
    <subcellularLocation>
        <location evidence="1">Nucleus</location>
        <location evidence="1">Nucleolus</location>
    </subcellularLocation>
</comment>
<dbReference type="RefSeq" id="XP_013388861.1">
    <property type="nucleotide sequence ID" value="XM_013533407.2"/>
</dbReference>
<accession>A0A1S3HTI7</accession>
<dbReference type="FunCoup" id="A0A1S3HTI7">
    <property type="interactions" value="1411"/>
</dbReference>
<evidence type="ECO:0000256" key="4">
    <source>
        <dbReference type="SAM" id="Coils"/>
    </source>
</evidence>
<dbReference type="SMART" id="SM00544">
    <property type="entry name" value="MA3"/>
    <property type="match status" value="1"/>
</dbReference>
<feature type="compositionally biased region" description="Basic residues" evidence="5">
    <location>
        <begin position="42"/>
        <end position="63"/>
    </location>
</feature>
<protein>
    <submittedName>
        <fullName evidence="8">Nucleolar MIF4G domain-containing protein 1</fullName>
    </submittedName>
</protein>
<dbReference type="InterPro" id="IPR016024">
    <property type="entry name" value="ARM-type_fold"/>
</dbReference>
<feature type="compositionally biased region" description="Acidic residues" evidence="5">
    <location>
        <begin position="180"/>
        <end position="189"/>
    </location>
</feature>
<keyword evidence="3" id="KW-0539">Nucleus</keyword>
<keyword evidence="4" id="KW-0175">Coiled coil</keyword>